<accession>A0A6J6N745</accession>
<gene>
    <name evidence="2" type="ORF">UFOPK2366_00272</name>
</gene>
<sequence length="66" mass="7144">MNLRAERGAAVDGLHETPLGATKGDEHLLDLLGELTGWHQHETGWTVRRGLADAHHHGNSETEGLA</sequence>
<evidence type="ECO:0000256" key="1">
    <source>
        <dbReference type="SAM" id="MobiDB-lite"/>
    </source>
</evidence>
<name>A0A6J6N745_9ZZZZ</name>
<evidence type="ECO:0000313" key="2">
    <source>
        <dbReference type="EMBL" id="CAB4681957.1"/>
    </source>
</evidence>
<reference evidence="2" key="1">
    <citation type="submission" date="2020-05" db="EMBL/GenBank/DDBJ databases">
        <authorList>
            <person name="Chiriac C."/>
            <person name="Salcher M."/>
            <person name="Ghai R."/>
            <person name="Kavagutti S V."/>
        </authorList>
    </citation>
    <scope>NUCLEOTIDE SEQUENCE</scope>
</reference>
<proteinExistence type="predicted"/>
<feature type="region of interest" description="Disordered" evidence="1">
    <location>
        <begin position="1"/>
        <end position="21"/>
    </location>
</feature>
<protein>
    <submittedName>
        <fullName evidence="2">Unannotated protein</fullName>
    </submittedName>
</protein>
<dbReference type="EMBL" id="CAEZXM010000032">
    <property type="protein sequence ID" value="CAB4681957.1"/>
    <property type="molecule type" value="Genomic_DNA"/>
</dbReference>
<feature type="compositionally biased region" description="Basic and acidic residues" evidence="1">
    <location>
        <begin position="1"/>
        <end position="15"/>
    </location>
</feature>
<organism evidence="2">
    <name type="scientific">freshwater metagenome</name>
    <dbReference type="NCBI Taxonomy" id="449393"/>
    <lineage>
        <taxon>unclassified sequences</taxon>
        <taxon>metagenomes</taxon>
        <taxon>ecological metagenomes</taxon>
    </lineage>
</organism>
<dbReference type="AlphaFoldDB" id="A0A6J6N745"/>